<evidence type="ECO:0000313" key="2">
    <source>
        <dbReference type="Proteomes" id="UP001501777"/>
    </source>
</evidence>
<protein>
    <submittedName>
        <fullName evidence="1">Uncharacterized protein</fullName>
    </submittedName>
</protein>
<gene>
    <name evidence="1" type="ORF">GCM10010276_82540</name>
</gene>
<reference evidence="1 2" key="1">
    <citation type="journal article" date="2019" name="Int. J. Syst. Evol. Microbiol.">
        <title>The Global Catalogue of Microorganisms (GCM) 10K type strain sequencing project: providing services to taxonomists for standard genome sequencing and annotation.</title>
        <authorList>
            <consortium name="The Broad Institute Genomics Platform"/>
            <consortium name="The Broad Institute Genome Sequencing Center for Infectious Disease"/>
            <person name="Wu L."/>
            <person name="Ma J."/>
        </authorList>
    </citation>
    <scope>NUCLEOTIDE SEQUENCE [LARGE SCALE GENOMIC DNA]</scope>
    <source>
        <strain evidence="1 2">JCM 4395</strain>
    </source>
</reference>
<organism evidence="1 2">
    <name type="scientific">Streptomyces longisporus</name>
    <dbReference type="NCBI Taxonomy" id="1948"/>
    <lineage>
        <taxon>Bacteria</taxon>
        <taxon>Bacillati</taxon>
        <taxon>Actinomycetota</taxon>
        <taxon>Actinomycetes</taxon>
        <taxon>Kitasatosporales</taxon>
        <taxon>Streptomycetaceae</taxon>
        <taxon>Streptomyces</taxon>
    </lineage>
</organism>
<keyword evidence="2" id="KW-1185">Reference proteome</keyword>
<sequence>MKHARNSVWMRVTCSGSMPTAYIADQVRSSGCTQMDPDSVTRCLSPSRGDELECRVGLDAAGGADVFQYQGPPVLRIGEGLRVGGPQRPFRGVKGGGGLPGVFGGGYGFQEGVKLQQAVGERLRGGVHEPLGLVVSDEDAPDGSLQVRIHPKWQDQPVDPRQHGGFGQGRYPCAGPRIGPRAVLVP</sequence>
<proteinExistence type="predicted"/>
<dbReference type="EMBL" id="BAAASG010000027">
    <property type="protein sequence ID" value="GAA2519893.1"/>
    <property type="molecule type" value="Genomic_DNA"/>
</dbReference>
<accession>A0ABN3NE36</accession>
<evidence type="ECO:0000313" key="1">
    <source>
        <dbReference type="EMBL" id="GAA2519893.1"/>
    </source>
</evidence>
<name>A0ABN3NE36_STRLO</name>
<dbReference type="Proteomes" id="UP001501777">
    <property type="component" value="Unassembled WGS sequence"/>
</dbReference>
<comment type="caution">
    <text evidence="1">The sequence shown here is derived from an EMBL/GenBank/DDBJ whole genome shotgun (WGS) entry which is preliminary data.</text>
</comment>